<dbReference type="PROSITE" id="PS00675">
    <property type="entry name" value="SIGMA54_INTERACT_1"/>
    <property type="match status" value="1"/>
</dbReference>
<keyword evidence="11" id="KW-0460">Magnesium</keyword>
<evidence type="ECO:0000256" key="4">
    <source>
        <dbReference type="ARBA" id="ARBA00022528"/>
    </source>
</evidence>
<dbReference type="Gene3D" id="3.40.50.300">
    <property type="entry name" value="P-loop containing nucleotide triphosphate hydrolases"/>
    <property type="match status" value="1"/>
</dbReference>
<evidence type="ECO:0000256" key="10">
    <source>
        <dbReference type="ARBA" id="ARBA00022805"/>
    </source>
</evidence>
<keyword evidence="13" id="KW-1133">Transmembrane helix</keyword>
<keyword evidence="3" id="KW-0813">Transport</keyword>
<evidence type="ECO:0000256" key="3">
    <source>
        <dbReference type="ARBA" id="ARBA00022448"/>
    </source>
</evidence>
<comment type="caution">
    <text evidence="19">The sequence shown here is derived from an EMBL/GenBank/DDBJ whole genome shotgun (WGS) entry which is preliminary data.</text>
</comment>
<evidence type="ECO:0000313" key="20">
    <source>
        <dbReference type="Proteomes" id="UP001470230"/>
    </source>
</evidence>
<dbReference type="InterPro" id="IPR025662">
    <property type="entry name" value="Sigma_54_int_dom_ATP-bd_1"/>
</dbReference>
<evidence type="ECO:0000256" key="2">
    <source>
        <dbReference type="ARBA" id="ARBA00004167"/>
    </source>
</evidence>
<reference evidence="19 20" key="1">
    <citation type="submission" date="2024-04" db="EMBL/GenBank/DDBJ databases">
        <title>Tritrichomonas musculus Genome.</title>
        <authorList>
            <person name="Alves-Ferreira E."/>
            <person name="Grigg M."/>
            <person name="Lorenzi H."/>
            <person name="Galac M."/>
        </authorList>
    </citation>
    <scope>NUCLEOTIDE SEQUENCE [LARGE SCALE GENOMIC DNA]</scope>
    <source>
        <strain evidence="19 20">EAF2021</strain>
    </source>
</reference>
<dbReference type="Proteomes" id="UP001470230">
    <property type="component" value="Unassembled WGS sequence"/>
</dbReference>
<feature type="region of interest" description="Disordered" evidence="17">
    <location>
        <begin position="414"/>
        <end position="438"/>
    </location>
</feature>
<evidence type="ECO:0000256" key="6">
    <source>
        <dbReference type="ARBA" id="ARBA00022692"/>
    </source>
</evidence>
<keyword evidence="15" id="KW-0472">Membrane</keyword>
<dbReference type="InterPro" id="IPR045058">
    <property type="entry name" value="GIMA/IAN/Toc"/>
</dbReference>
<keyword evidence="7" id="KW-0479">Metal-binding</keyword>
<organism evidence="19 20">
    <name type="scientific">Tritrichomonas musculus</name>
    <dbReference type="NCBI Taxonomy" id="1915356"/>
    <lineage>
        <taxon>Eukaryota</taxon>
        <taxon>Metamonada</taxon>
        <taxon>Parabasalia</taxon>
        <taxon>Tritrichomonadida</taxon>
        <taxon>Tritrichomonadidae</taxon>
        <taxon>Tritrichomonas</taxon>
    </lineage>
</organism>
<evidence type="ECO:0000256" key="5">
    <source>
        <dbReference type="ARBA" id="ARBA00022640"/>
    </source>
</evidence>
<dbReference type="PANTHER" id="PTHR10903">
    <property type="entry name" value="GTPASE, IMAP FAMILY MEMBER-RELATED"/>
    <property type="match status" value="1"/>
</dbReference>
<evidence type="ECO:0000256" key="15">
    <source>
        <dbReference type="ARBA" id="ARBA00023136"/>
    </source>
</evidence>
<feature type="domain" description="AIG1-type G" evidence="18">
    <location>
        <begin position="13"/>
        <end position="233"/>
    </location>
</feature>
<keyword evidence="9" id="KW-0378">Hydrolase</keyword>
<keyword evidence="12" id="KW-0653">Protein transport</keyword>
<evidence type="ECO:0000259" key="18">
    <source>
        <dbReference type="PROSITE" id="PS51720"/>
    </source>
</evidence>
<evidence type="ECO:0000256" key="13">
    <source>
        <dbReference type="ARBA" id="ARBA00022989"/>
    </source>
</evidence>
<keyword evidence="20" id="KW-1185">Reference proteome</keyword>
<dbReference type="EMBL" id="JAPFFF010000030">
    <property type="protein sequence ID" value="KAK8845907.1"/>
    <property type="molecule type" value="Genomic_DNA"/>
</dbReference>
<evidence type="ECO:0000256" key="17">
    <source>
        <dbReference type="SAM" id="MobiDB-lite"/>
    </source>
</evidence>
<dbReference type="InterPro" id="IPR006703">
    <property type="entry name" value="G_AIG1"/>
</dbReference>
<protein>
    <recommendedName>
        <fullName evidence="18">AIG1-type G domain-containing protein</fullName>
    </recommendedName>
</protein>
<evidence type="ECO:0000256" key="7">
    <source>
        <dbReference type="ARBA" id="ARBA00022723"/>
    </source>
</evidence>
<evidence type="ECO:0000313" key="19">
    <source>
        <dbReference type="EMBL" id="KAK8845907.1"/>
    </source>
</evidence>
<evidence type="ECO:0000256" key="9">
    <source>
        <dbReference type="ARBA" id="ARBA00022801"/>
    </source>
</evidence>
<accession>A0ABR2HEQ4</accession>
<name>A0ABR2HEQ4_9EUKA</name>
<keyword evidence="5" id="KW-0934">Plastid</keyword>
<evidence type="ECO:0000256" key="12">
    <source>
        <dbReference type="ARBA" id="ARBA00022927"/>
    </source>
</evidence>
<keyword evidence="8" id="KW-0547">Nucleotide-binding</keyword>
<evidence type="ECO:0000256" key="16">
    <source>
        <dbReference type="ARBA" id="ARBA00024013"/>
    </source>
</evidence>
<dbReference type="PANTHER" id="PTHR10903:SF135">
    <property type="entry name" value="TRANSLOCASE OF CHLOROPLAST 120, CHLOROPLASTIC-RELATED"/>
    <property type="match status" value="1"/>
</dbReference>
<evidence type="ECO:0000256" key="8">
    <source>
        <dbReference type="ARBA" id="ARBA00022741"/>
    </source>
</evidence>
<keyword evidence="10" id="KW-1002">Plastid outer membrane</keyword>
<proteinExistence type="predicted"/>
<keyword evidence="6" id="KW-0812">Transmembrane</keyword>
<dbReference type="Pfam" id="PF04548">
    <property type="entry name" value="AIG1"/>
    <property type="match status" value="1"/>
</dbReference>
<gene>
    <name evidence="19" type="ORF">M9Y10_020836</name>
</gene>
<evidence type="ECO:0000256" key="11">
    <source>
        <dbReference type="ARBA" id="ARBA00022842"/>
    </source>
</evidence>
<evidence type="ECO:0000256" key="14">
    <source>
        <dbReference type="ARBA" id="ARBA00023134"/>
    </source>
</evidence>
<keyword evidence="14" id="KW-0342">GTP-binding</keyword>
<dbReference type="InterPro" id="IPR027417">
    <property type="entry name" value="P-loop_NTPase"/>
</dbReference>
<dbReference type="SUPFAM" id="SSF52540">
    <property type="entry name" value="P-loop containing nucleoside triphosphate hydrolases"/>
    <property type="match status" value="1"/>
</dbReference>
<keyword evidence="4" id="KW-0150">Chloroplast</keyword>
<comment type="subcellular location">
    <subcellularLocation>
        <location evidence="2">Membrane</location>
        <topology evidence="2">Single-pass membrane protein</topology>
    </subcellularLocation>
    <subcellularLocation>
        <location evidence="16">Plastid</location>
        <location evidence="16">Chloroplast outer membrane</location>
    </subcellularLocation>
</comment>
<comment type="cofactor">
    <cofactor evidence="1">
        <name>Mg(2+)</name>
        <dbReference type="ChEBI" id="CHEBI:18420"/>
    </cofactor>
</comment>
<dbReference type="PROSITE" id="PS51720">
    <property type="entry name" value="G_AIG1"/>
    <property type="match status" value="1"/>
</dbReference>
<evidence type="ECO:0000256" key="1">
    <source>
        <dbReference type="ARBA" id="ARBA00001946"/>
    </source>
</evidence>
<sequence length="444" mass="51488">MVFSIFLEKKMDKNEVSILLIGDTGAGKSSFGNYYLREDVFEADDSEKPVTKDVVIKSRTIDGCTRWVIDTEGLNDGQSISSIQIQNLAKILKAYERGINAIAIIINGQNDRFSQGVKDIVKFAYYAFGTKETLKHICVVFTKCYTKTNPKRDRKQKNYMNAVKNYLSEISGTPLEDVPEIPVFFVDCYPEGENSDSLANLNLFHGFAVNRSPIETKQFKEASYREDHEEEVRTGVSKGFEERGDTTYELFEDLKRIKIIPNNKDPVRYTDWECIKSYEKAIKKKIIQQKFDVDQGYIYSTNPPKRYKVTANQEKIIIRDLQTGYDIEETPWYNISEQRTEAGEQTERIQKRIKKIEKKEVCHHSAHSLFGKSSEDHTHFTIYHITYEEQRVEKTDYDGNKTYSNWLMVPGTEKKEEVGGGMERGFREPEEKDITDPRNEIIYI</sequence>